<feature type="domain" description="4Fe-4S ferredoxin-type" evidence="1">
    <location>
        <begin position="290"/>
        <end position="321"/>
    </location>
</feature>
<dbReference type="InterPro" id="IPR017896">
    <property type="entry name" value="4Fe4S_Fe-S-bd"/>
</dbReference>
<dbReference type="EMBL" id="JAVEPI010000001">
    <property type="protein sequence ID" value="KAK1444430.1"/>
    <property type="molecule type" value="Genomic_DNA"/>
</dbReference>
<dbReference type="AlphaFoldDB" id="A0AAD8URL3"/>
<accession>A0AAD8URL3</accession>
<dbReference type="PROSITE" id="PS51379">
    <property type="entry name" value="4FE4S_FER_2"/>
    <property type="match status" value="1"/>
</dbReference>
<reference evidence="2" key="1">
    <citation type="submission" date="2023-08" db="EMBL/GenBank/DDBJ databases">
        <title>Draft sequence of the Babesia gibsoni genome.</title>
        <authorList>
            <person name="Yamagishi J.Y."/>
            <person name="Xuan X.X."/>
        </authorList>
    </citation>
    <scope>NUCLEOTIDE SEQUENCE</scope>
    <source>
        <strain evidence="2">Azabu</strain>
    </source>
</reference>
<comment type="caution">
    <text evidence="2">The sequence shown here is derived from an EMBL/GenBank/DDBJ whole genome shotgun (WGS) entry which is preliminary data.</text>
</comment>
<protein>
    <recommendedName>
        <fullName evidence="1">4Fe-4S ferredoxin-type domain-containing protein</fullName>
    </recommendedName>
</protein>
<name>A0AAD8URL3_BABGI</name>
<gene>
    <name evidence="2" type="ORF">BgAZ_103360</name>
</gene>
<sequence>MNCSHVKRKQQIRAVDVSPENLEGISRQPSRDDASLTDTSIVSSLTSASVGELIIQQSKDRDIKLKRRHDVKQQYSKESSSEKRSLWDFSIYQQLELMDELLCSLGRCYPRWKHRRFGLQRYYCHKFNIHFNETCRSNYIKLLSNMWEGFESTGIKTWRSNSIWLQLLTQEYQIHMGNSNKQGMTTEYSNNQRVEELLQQLDEIASCFCSDRCSMDFMRHSSYWGNLDPTTIVHGDETVKQPIAECFASCEIIKEGPNSSKINAIVSFYKERGIIHNFTKPYEYKTRVVSTPKFKRSVVCLGCGRICWCSCERKLFRIQDEGNNVAESFFNSCGSSDSETEEITDIHEFVNKLHIKKQCLHHHIAQTAISVAHSREIDGGVVHCYSSNYAADDSMDNIQPKSELKKQLLRATVLRGSLDDVFKAITPRSGDMSLPEIKPETMDEWKRVPPHRSWRKCWWRLIDKKSLDTADANVKSFVARALERLDALGNVRYNLDYGYISVGYLQKRTRICNYWRHFYVSKLGLWKAFTKAVEYNLMMTTLPLEIQLDIKSMQWIVSKCHQGDMHRKSFSTLKHGLNRGYALGIMWFESFMRDIQGSCPQNSDIEEESDVGCDDFEEQLFLKKDAGLYEGVNTVERAYSAARKRKIVLTGEKGYDEGRGTLSRVAALGGDLRGIACVKEQLMLDHNLWYKDLSLLFPSVSHEGFAPPEPAQYSTLRDLLNHYPSLRDYFTLSLKHLDECVYTLRMCVNNTLTKGNMDLVETILHLNDDRKLADVIPQIPMQWVSFHKNSDSWTCVLECKVCLTCAPRSCSHQNDCMMFQNSKDVIGLLCKKFNPCSVKYSAHPFYKDSPGNSVTSKDVIEDCCIVGFSAQKFGFNGAKALATEFRKRFLQIVYSSIKYDGSFTDALLGMIAEEVGLLTSTDAYILSNLSSEEQRQNLIDSLSCGICSEFGDRMQHRNGTVLLKQLVKSSVPGRRLCDVFALGQMAHSILYDVKLDIRFCYVHMAWVVWWLDCMQQKRVMFYRVEDLISVTSLEEELSALERHWTDAVCTHVEYQHRPSSDTYQPNFVYRFEEAFRHLTCLQKNLYDAFHTAFAMALRAIADSRQEYKLIRRLWQINKGEPGNVLAHDMSAKSFSLGDAVIFPFGALHDEGTPPLSDAE</sequence>
<proteinExistence type="predicted"/>
<dbReference type="Proteomes" id="UP001230268">
    <property type="component" value="Unassembled WGS sequence"/>
</dbReference>
<evidence type="ECO:0000313" key="3">
    <source>
        <dbReference type="Proteomes" id="UP001230268"/>
    </source>
</evidence>
<evidence type="ECO:0000259" key="1">
    <source>
        <dbReference type="PROSITE" id="PS51379"/>
    </source>
</evidence>
<organism evidence="2 3">
    <name type="scientific">Babesia gibsoni</name>
    <dbReference type="NCBI Taxonomy" id="33632"/>
    <lineage>
        <taxon>Eukaryota</taxon>
        <taxon>Sar</taxon>
        <taxon>Alveolata</taxon>
        <taxon>Apicomplexa</taxon>
        <taxon>Aconoidasida</taxon>
        <taxon>Piroplasmida</taxon>
        <taxon>Babesiidae</taxon>
        <taxon>Babesia</taxon>
    </lineage>
</organism>
<keyword evidence="3" id="KW-1185">Reference proteome</keyword>
<evidence type="ECO:0000313" key="2">
    <source>
        <dbReference type="EMBL" id="KAK1444430.1"/>
    </source>
</evidence>